<gene>
    <name evidence="1" type="ORF">CES86_0892</name>
</gene>
<organism evidence="1 2">
    <name type="scientific">Brucella lupini</name>
    <dbReference type="NCBI Taxonomy" id="255457"/>
    <lineage>
        <taxon>Bacteria</taxon>
        <taxon>Pseudomonadati</taxon>
        <taxon>Pseudomonadota</taxon>
        <taxon>Alphaproteobacteria</taxon>
        <taxon>Hyphomicrobiales</taxon>
        <taxon>Brucellaceae</taxon>
        <taxon>Brucella/Ochrobactrum group</taxon>
        <taxon>Brucella</taxon>
    </lineage>
</organism>
<evidence type="ECO:0000313" key="2">
    <source>
        <dbReference type="Proteomes" id="UP000216363"/>
    </source>
</evidence>
<reference evidence="1 2" key="1">
    <citation type="submission" date="2017-07" db="EMBL/GenBank/DDBJ databases">
        <title>Draft genome of Ochrobactrum lupini type strain LUP21.</title>
        <authorList>
            <person name="Krzyzanowska D.M."/>
            <person name="Jafra S."/>
        </authorList>
    </citation>
    <scope>NUCLEOTIDE SEQUENCE [LARGE SCALE GENOMIC DNA]</scope>
    <source>
        <strain evidence="1 2">LUP21</strain>
    </source>
</reference>
<proteinExistence type="predicted"/>
<dbReference type="AlphaFoldDB" id="A0A256GW79"/>
<evidence type="ECO:0000313" key="1">
    <source>
        <dbReference type="EMBL" id="OYR31399.1"/>
    </source>
</evidence>
<name>A0A256GW79_9HYPH</name>
<sequence>MLLFYACLCLETASHFRETCCLACQKSPHGFPAGWQRMNSVG</sequence>
<dbReference type="EMBL" id="NNRN01000038">
    <property type="protein sequence ID" value="OYR31399.1"/>
    <property type="molecule type" value="Genomic_DNA"/>
</dbReference>
<protein>
    <submittedName>
        <fullName evidence="1">Uncharacterized protein</fullName>
    </submittedName>
</protein>
<accession>A0A256GW79</accession>
<comment type="caution">
    <text evidence="1">The sequence shown here is derived from an EMBL/GenBank/DDBJ whole genome shotgun (WGS) entry which is preliminary data.</text>
</comment>
<dbReference type="Proteomes" id="UP000216363">
    <property type="component" value="Unassembled WGS sequence"/>
</dbReference>